<dbReference type="PROSITE" id="PS51465">
    <property type="entry name" value="KAZAL_2"/>
    <property type="match status" value="3"/>
</dbReference>
<dbReference type="OrthoDB" id="343609at2759"/>
<evidence type="ECO:0000256" key="1">
    <source>
        <dbReference type="SAM" id="MobiDB-lite"/>
    </source>
</evidence>
<proteinExistence type="predicted"/>
<dbReference type="SUPFAM" id="SSF100895">
    <property type="entry name" value="Kazal-type serine protease inhibitors"/>
    <property type="match status" value="3"/>
</dbReference>
<protein>
    <submittedName>
        <fullName evidence="3">Kazal-type serine protease inhibitor domain protein</fullName>
    </submittedName>
</protein>
<dbReference type="Gene3D" id="3.30.60.30">
    <property type="match status" value="3"/>
</dbReference>
<reference evidence="3 4" key="1">
    <citation type="journal article" date="2014" name="Mol. Plant">
        <title>Chromosome Scale Genome Assembly and Transcriptome Profiling of Nannochloropsis gaditana in Nitrogen Depletion.</title>
        <authorList>
            <person name="Corteggiani Carpinelli E."/>
            <person name="Telatin A."/>
            <person name="Vitulo N."/>
            <person name="Forcato C."/>
            <person name="D'Angelo M."/>
            <person name="Schiavon R."/>
            <person name="Vezzi A."/>
            <person name="Giacometti G.M."/>
            <person name="Morosinotto T."/>
            <person name="Valle G."/>
        </authorList>
    </citation>
    <scope>NUCLEOTIDE SEQUENCE [LARGE SCALE GENOMIC DNA]</scope>
    <source>
        <strain evidence="3 4">B-31</strain>
    </source>
</reference>
<evidence type="ECO:0000259" key="2">
    <source>
        <dbReference type="PROSITE" id="PS51465"/>
    </source>
</evidence>
<dbReference type="PANTHER" id="PTHR21131">
    <property type="entry name" value="SERINE-TYPE ENDOPEPTIDASE INHIBITOR"/>
    <property type="match status" value="1"/>
</dbReference>
<keyword evidence="4" id="KW-1185">Reference proteome</keyword>
<dbReference type="PANTHER" id="PTHR21131:SF0">
    <property type="entry name" value="GEO10195P1-RELATED"/>
    <property type="match status" value="1"/>
</dbReference>
<gene>
    <name evidence="3" type="ORF">Naga_100532g5</name>
</gene>
<evidence type="ECO:0000313" key="3">
    <source>
        <dbReference type="EMBL" id="EWM24166.1"/>
    </source>
</evidence>
<dbReference type="InterPro" id="IPR036058">
    <property type="entry name" value="Kazal_dom_sf"/>
</dbReference>
<feature type="domain" description="Kazal-like" evidence="2">
    <location>
        <begin position="132"/>
        <end position="180"/>
    </location>
</feature>
<dbReference type="CDD" id="cd00104">
    <property type="entry name" value="KAZAL_FS"/>
    <property type="match status" value="1"/>
</dbReference>
<dbReference type="InterPro" id="IPR053265">
    <property type="entry name" value="Serpin"/>
</dbReference>
<dbReference type="EMBL" id="AZIL01001326">
    <property type="protein sequence ID" value="EWM24166.1"/>
    <property type="molecule type" value="Genomic_DNA"/>
</dbReference>
<feature type="domain" description="Kazal-like" evidence="2">
    <location>
        <begin position="431"/>
        <end position="480"/>
    </location>
</feature>
<feature type="region of interest" description="Disordered" evidence="1">
    <location>
        <begin position="180"/>
        <end position="216"/>
    </location>
</feature>
<dbReference type="SMART" id="SM00280">
    <property type="entry name" value="KAZAL"/>
    <property type="match status" value="3"/>
</dbReference>
<dbReference type="GO" id="GO:0005615">
    <property type="term" value="C:extracellular space"/>
    <property type="evidence" value="ECO:0007669"/>
    <property type="project" value="TreeGrafter"/>
</dbReference>
<dbReference type="Pfam" id="PF00050">
    <property type="entry name" value="Kazal_1"/>
    <property type="match status" value="3"/>
</dbReference>
<feature type="region of interest" description="Disordered" evidence="1">
    <location>
        <begin position="359"/>
        <end position="399"/>
    </location>
</feature>
<dbReference type="InterPro" id="IPR002350">
    <property type="entry name" value="Kazal_dom"/>
</dbReference>
<dbReference type="Proteomes" id="UP000019335">
    <property type="component" value="Chromosome 14"/>
</dbReference>
<organism evidence="3 4">
    <name type="scientific">Nannochloropsis gaditana</name>
    <dbReference type="NCBI Taxonomy" id="72520"/>
    <lineage>
        <taxon>Eukaryota</taxon>
        <taxon>Sar</taxon>
        <taxon>Stramenopiles</taxon>
        <taxon>Ochrophyta</taxon>
        <taxon>Eustigmatophyceae</taxon>
        <taxon>Eustigmatales</taxon>
        <taxon>Monodopsidaceae</taxon>
        <taxon>Nannochloropsis</taxon>
    </lineage>
</organism>
<evidence type="ECO:0000313" key="4">
    <source>
        <dbReference type="Proteomes" id="UP000019335"/>
    </source>
</evidence>
<dbReference type="AlphaFoldDB" id="W7TU92"/>
<sequence length="565" mass="59021">MSLKYDPATIVSRCRHTICPILKPIQFIMRLPLVSAGFFSLPVHACASFPLCEGCRNTRFSLLRALSFQTFLIGTRLGKYRDATIGSMVSSVWLLALFLSLALQNVLAQSRCQLNKDCAEEQFCLFPDGACEGRGTCQDVPSLCTMDYRPVCGCDGTIYGNRCEALSASMSVRMAGECGAGEEDSSLLPPQDVDEAGVPGRVSAKRREGAMGRGRTRRDLLSVEGWTLSKESVRLDTDAAAASGDLGEEGRGTFSLPAGRPPTWAGEEDEEEAAEGGQRCGSRGLLSCPEGAWCEYVDGTCGDGDRGGRCRPLRVACPRIYAPVCGCDGRTHANTCVAGAARVSVRHAGPCERVDAWPPGRISPDLTEVTGQEEERPSALRPGGLPGLGGRRDGGAEGGQDGDVRACGGLEGLACPVGHACIYPPGTCGAADEMGICLPAPLVCALIYQPVCGCDGHTYANDCHAHAASVSIVAQGPCSPPDQAPAAVAAATTPAVEEAPFPPSLPSSPVTPATSVEEGRLGEMDGGVSSEAVGSWVGAVGRAVSQKWQGRLGEGAVEEGRGRKR</sequence>
<comment type="caution">
    <text evidence="3">The sequence shown here is derived from an EMBL/GenBank/DDBJ whole genome shotgun (WGS) entry which is preliminary data.</text>
</comment>
<name>W7TU92_9STRA</name>
<accession>W7TU92</accession>
<feature type="region of interest" description="Disordered" evidence="1">
    <location>
        <begin position="241"/>
        <end position="269"/>
    </location>
</feature>
<feature type="domain" description="Kazal-like" evidence="2">
    <location>
        <begin position="304"/>
        <end position="353"/>
    </location>
</feature>